<feature type="transmembrane region" description="Helical" evidence="7">
    <location>
        <begin position="59"/>
        <end position="82"/>
    </location>
</feature>
<evidence type="ECO:0000256" key="1">
    <source>
        <dbReference type="ARBA" id="ARBA00004651"/>
    </source>
</evidence>
<sequence>MDAPSSTAQKGSSRMTTAQLTAHQRALGLGAVVAASVGVGGTIGMLMPLANLTLERWELSATLIGLNSSVQALAMLVVGPFLAGWVRRLGAVPALILGTALGVAAILALPLFPALGPWFVLRFLIGTGMALPWLVAETWVNAIARESSRARVIAVYSIALFAGLALGPQLLQAIGREGVLPFVVCAGLLGLSALPMVAARGLLPDLEVPPGLRIHQVLARAPTVAGAALIAGVSESACYMLLPVYGVRAGVGETVALTWLTVLILGAVAWQFPMGWLADRMDRQRLLGLAGIAGALVPLALLTFGSGSWVVWPLLFVYGGIALGYYTVGLAHLGARFGPGELAVANAGFMVLYETGTTVGPALAGTGMELWAPHGYLVVLSAFGAAFAVLVGWRRRPMRRG</sequence>
<dbReference type="PANTHER" id="PTHR23521:SF2">
    <property type="entry name" value="TRANSPORTER MFS SUPERFAMILY"/>
    <property type="match status" value="1"/>
</dbReference>
<reference evidence="8" key="1">
    <citation type="submission" date="2017-08" db="EMBL/GenBank/DDBJ databases">
        <authorList>
            <person name="Imhoff J.F."/>
            <person name="Rahn T."/>
            <person name="Kuenzel S."/>
            <person name="Neulinger S.C."/>
        </authorList>
    </citation>
    <scope>NUCLEOTIDE SEQUENCE</scope>
    <source>
        <strain evidence="8">DSM 9154</strain>
    </source>
</reference>
<evidence type="ECO:0000313" key="8">
    <source>
        <dbReference type="EMBL" id="MBK1697411.1"/>
    </source>
</evidence>
<feature type="transmembrane region" description="Helical" evidence="7">
    <location>
        <begin position="343"/>
        <end position="363"/>
    </location>
</feature>
<keyword evidence="2" id="KW-0813">Transport</keyword>
<reference evidence="8" key="2">
    <citation type="journal article" date="2020" name="Microorganisms">
        <title>Osmotic Adaptation and Compatible Solute Biosynthesis of Phototrophic Bacteria as Revealed from Genome Analyses.</title>
        <authorList>
            <person name="Imhoff J.F."/>
            <person name="Rahn T."/>
            <person name="Kunzel S."/>
            <person name="Keller A."/>
            <person name="Neulinger S.C."/>
        </authorList>
    </citation>
    <scope>NUCLEOTIDE SEQUENCE</scope>
    <source>
        <strain evidence="8">DSM 9154</strain>
    </source>
</reference>
<dbReference type="EMBL" id="NRRE01000023">
    <property type="protein sequence ID" value="MBK1697411.1"/>
    <property type="molecule type" value="Genomic_DNA"/>
</dbReference>
<proteinExistence type="predicted"/>
<feature type="transmembrane region" description="Helical" evidence="7">
    <location>
        <begin position="89"/>
        <end position="112"/>
    </location>
</feature>
<evidence type="ECO:0000256" key="6">
    <source>
        <dbReference type="ARBA" id="ARBA00023136"/>
    </source>
</evidence>
<dbReference type="Pfam" id="PF07690">
    <property type="entry name" value="MFS_1"/>
    <property type="match status" value="1"/>
</dbReference>
<evidence type="ECO:0000256" key="3">
    <source>
        <dbReference type="ARBA" id="ARBA00022475"/>
    </source>
</evidence>
<feature type="transmembrane region" description="Helical" evidence="7">
    <location>
        <begin position="224"/>
        <end position="242"/>
    </location>
</feature>
<evidence type="ECO:0000256" key="7">
    <source>
        <dbReference type="SAM" id="Phobius"/>
    </source>
</evidence>
<dbReference type="InterPro" id="IPR011701">
    <property type="entry name" value="MFS"/>
</dbReference>
<dbReference type="Proteomes" id="UP000778970">
    <property type="component" value="Unassembled WGS sequence"/>
</dbReference>
<organism evidence="8 9">
    <name type="scientific">Rhodovibrio salinarum</name>
    <dbReference type="NCBI Taxonomy" id="1087"/>
    <lineage>
        <taxon>Bacteria</taxon>
        <taxon>Pseudomonadati</taxon>
        <taxon>Pseudomonadota</taxon>
        <taxon>Alphaproteobacteria</taxon>
        <taxon>Rhodospirillales</taxon>
        <taxon>Rhodovibrionaceae</taxon>
        <taxon>Rhodovibrio</taxon>
    </lineage>
</organism>
<gene>
    <name evidence="8" type="ORF">CKO21_09135</name>
</gene>
<dbReference type="Gene3D" id="1.20.1250.20">
    <property type="entry name" value="MFS general substrate transporter like domains"/>
    <property type="match status" value="2"/>
</dbReference>
<dbReference type="CDD" id="cd17477">
    <property type="entry name" value="MFS_YcaD_like"/>
    <property type="match status" value="1"/>
</dbReference>
<dbReference type="PANTHER" id="PTHR23521">
    <property type="entry name" value="TRANSPORTER MFS SUPERFAMILY"/>
    <property type="match status" value="1"/>
</dbReference>
<feature type="transmembrane region" description="Helical" evidence="7">
    <location>
        <begin position="375"/>
        <end position="393"/>
    </location>
</feature>
<dbReference type="SUPFAM" id="SSF103473">
    <property type="entry name" value="MFS general substrate transporter"/>
    <property type="match status" value="1"/>
</dbReference>
<feature type="transmembrane region" description="Helical" evidence="7">
    <location>
        <begin position="26"/>
        <end position="47"/>
    </location>
</feature>
<dbReference type="GO" id="GO:0022857">
    <property type="term" value="F:transmembrane transporter activity"/>
    <property type="evidence" value="ECO:0007669"/>
    <property type="project" value="InterPro"/>
</dbReference>
<dbReference type="AlphaFoldDB" id="A0A934QI18"/>
<feature type="transmembrane region" description="Helical" evidence="7">
    <location>
        <begin position="310"/>
        <end position="331"/>
    </location>
</feature>
<keyword evidence="6 7" id="KW-0472">Membrane</keyword>
<evidence type="ECO:0000313" key="9">
    <source>
        <dbReference type="Proteomes" id="UP000778970"/>
    </source>
</evidence>
<feature type="transmembrane region" description="Helical" evidence="7">
    <location>
        <begin position="254"/>
        <end position="274"/>
    </location>
</feature>
<feature type="transmembrane region" description="Helical" evidence="7">
    <location>
        <begin position="118"/>
        <end position="140"/>
    </location>
</feature>
<keyword evidence="5 7" id="KW-1133">Transmembrane helix</keyword>
<feature type="transmembrane region" description="Helical" evidence="7">
    <location>
        <begin position="152"/>
        <end position="174"/>
    </location>
</feature>
<feature type="transmembrane region" description="Helical" evidence="7">
    <location>
        <begin position="180"/>
        <end position="203"/>
    </location>
</feature>
<feature type="transmembrane region" description="Helical" evidence="7">
    <location>
        <begin position="286"/>
        <end position="304"/>
    </location>
</feature>
<protein>
    <submittedName>
        <fullName evidence="8">MFS transporter</fullName>
    </submittedName>
</protein>
<accession>A0A934QI18</accession>
<keyword evidence="4 7" id="KW-0812">Transmembrane</keyword>
<name>A0A934QI18_9PROT</name>
<dbReference type="GO" id="GO:0005886">
    <property type="term" value="C:plasma membrane"/>
    <property type="evidence" value="ECO:0007669"/>
    <property type="project" value="UniProtKB-SubCell"/>
</dbReference>
<dbReference type="InterPro" id="IPR047200">
    <property type="entry name" value="MFS_YcaD-like"/>
</dbReference>
<comment type="caution">
    <text evidence="8">The sequence shown here is derived from an EMBL/GenBank/DDBJ whole genome shotgun (WGS) entry which is preliminary data.</text>
</comment>
<comment type="subcellular location">
    <subcellularLocation>
        <location evidence="1">Cell membrane</location>
        <topology evidence="1">Multi-pass membrane protein</topology>
    </subcellularLocation>
</comment>
<keyword evidence="9" id="KW-1185">Reference proteome</keyword>
<evidence type="ECO:0000256" key="5">
    <source>
        <dbReference type="ARBA" id="ARBA00022989"/>
    </source>
</evidence>
<evidence type="ECO:0000256" key="2">
    <source>
        <dbReference type="ARBA" id="ARBA00022448"/>
    </source>
</evidence>
<keyword evidence="3" id="KW-1003">Cell membrane</keyword>
<evidence type="ECO:0000256" key="4">
    <source>
        <dbReference type="ARBA" id="ARBA00022692"/>
    </source>
</evidence>
<dbReference type="InterPro" id="IPR036259">
    <property type="entry name" value="MFS_trans_sf"/>
</dbReference>